<evidence type="ECO:0000313" key="2">
    <source>
        <dbReference type="EMBL" id="PQQ04371.1"/>
    </source>
</evidence>
<dbReference type="AlphaFoldDB" id="A0A314YH02"/>
<gene>
    <name evidence="2" type="ORF">Pyn_15998</name>
</gene>
<organism evidence="2 3">
    <name type="scientific">Prunus yedoensis var. nudiflora</name>
    <dbReference type="NCBI Taxonomy" id="2094558"/>
    <lineage>
        <taxon>Eukaryota</taxon>
        <taxon>Viridiplantae</taxon>
        <taxon>Streptophyta</taxon>
        <taxon>Embryophyta</taxon>
        <taxon>Tracheophyta</taxon>
        <taxon>Spermatophyta</taxon>
        <taxon>Magnoliopsida</taxon>
        <taxon>eudicotyledons</taxon>
        <taxon>Gunneridae</taxon>
        <taxon>Pentapetalae</taxon>
        <taxon>rosids</taxon>
        <taxon>fabids</taxon>
        <taxon>Rosales</taxon>
        <taxon>Rosaceae</taxon>
        <taxon>Amygdaloideae</taxon>
        <taxon>Amygdaleae</taxon>
        <taxon>Prunus</taxon>
    </lineage>
</organism>
<comment type="caution">
    <text evidence="2">The sequence shown here is derived from an EMBL/GenBank/DDBJ whole genome shotgun (WGS) entry which is preliminary data.</text>
</comment>
<proteinExistence type="predicted"/>
<feature type="region of interest" description="Disordered" evidence="1">
    <location>
        <begin position="19"/>
        <end position="67"/>
    </location>
</feature>
<sequence>MEEEEGDLMSRTILGEVSQRSIEEIVEETQPNKERSGKIPSQAEDLNDYPSMLSRQNLHQEGEEESLPGKDWIKIGNEYFKNPVPKIPHRTYRLSRNLQQIHCFNRDRTISGAKEISKWLRTSTLFLAR</sequence>
<keyword evidence="3" id="KW-1185">Reference proteome</keyword>
<dbReference type="EMBL" id="PJQY01001245">
    <property type="protein sequence ID" value="PQQ04371.1"/>
    <property type="molecule type" value="Genomic_DNA"/>
</dbReference>
<evidence type="ECO:0000313" key="3">
    <source>
        <dbReference type="Proteomes" id="UP000250321"/>
    </source>
</evidence>
<dbReference type="Proteomes" id="UP000250321">
    <property type="component" value="Unassembled WGS sequence"/>
</dbReference>
<name>A0A314YH02_PRUYE</name>
<evidence type="ECO:0000256" key="1">
    <source>
        <dbReference type="SAM" id="MobiDB-lite"/>
    </source>
</evidence>
<accession>A0A314YH02</accession>
<reference evidence="2 3" key="1">
    <citation type="submission" date="2018-02" db="EMBL/GenBank/DDBJ databases">
        <title>Draft genome of wild Prunus yedoensis var. nudiflora.</title>
        <authorList>
            <person name="Baek S."/>
            <person name="Kim J.-H."/>
            <person name="Choi K."/>
            <person name="Kim G.-B."/>
            <person name="Cho A."/>
            <person name="Jang H."/>
            <person name="Shin C.-H."/>
            <person name="Yu H.-J."/>
            <person name="Mun J.-H."/>
        </authorList>
    </citation>
    <scope>NUCLEOTIDE SEQUENCE [LARGE SCALE GENOMIC DNA]</scope>
    <source>
        <strain evidence="3">cv. Jeju island</strain>
        <tissue evidence="2">Leaf</tissue>
    </source>
</reference>
<protein>
    <submittedName>
        <fullName evidence="2">Uncharacterized protein</fullName>
    </submittedName>
</protein>